<dbReference type="AlphaFoldDB" id="A0A8K0KRN7"/>
<dbReference type="Pfam" id="PF14223">
    <property type="entry name" value="Retrotran_gag_2"/>
    <property type="match status" value="1"/>
</dbReference>
<reference evidence="1" key="1">
    <citation type="submission" date="2013-04" db="EMBL/GenBank/DDBJ databases">
        <authorList>
            <person name="Qu J."/>
            <person name="Murali S.C."/>
            <person name="Bandaranaike D."/>
            <person name="Bellair M."/>
            <person name="Blankenburg K."/>
            <person name="Chao H."/>
            <person name="Dinh H."/>
            <person name="Doddapaneni H."/>
            <person name="Downs B."/>
            <person name="Dugan-Rocha S."/>
            <person name="Elkadiri S."/>
            <person name="Gnanaolivu R.D."/>
            <person name="Hernandez B."/>
            <person name="Javaid M."/>
            <person name="Jayaseelan J.C."/>
            <person name="Lee S."/>
            <person name="Li M."/>
            <person name="Ming W."/>
            <person name="Munidasa M."/>
            <person name="Muniz J."/>
            <person name="Nguyen L."/>
            <person name="Ongeri F."/>
            <person name="Osuji N."/>
            <person name="Pu L.-L."/>
            <person name="Puazo M."/>
            <person name="Qu C."/>
            <person name="Quiroz J."/>
            <person name="Raj R."/>
            <person name="Weissenberger G."/>
            <person name="Xin Y."/>
            <person name="Zou X."/>
            <person name="Han Y."/>
            <person name="Richards S."/>
            <person name="Worley K."/>
            <person name="Muzny D."/>
            <person name="Gibbs R."/>
        </authorList>
    </citation>
    <scope>NUCLEOTIDE SEQUENCE</scope>
    <source>
        <strain evidence="1">Sampled in the wild</strain>
    </source>
</reference>
<reference evidence="1" key="2">
    <citation type="submission" date="2017-10" db="EMBL/GenBank/DDBJ databases">
        <title>Ladona fulva Genome sequencing and assembly.</title>
        <authorList>
            <person name="Murali S."/>
            <person name="Richards S."/>
            <person name="Bandaranaike D."/>
            <person name="Bellair M."/>
            <person name="Blankenburg K."/>
            <person name="Chao H."/>
            <person name="Dinh H."/>
            <person name="Doddapaneni H."/>
            <person name="Dugan-Rocha S."/>
            <person name="Elkadiri S."/>
            <person name="Gnanaolivu R."/>
            <person name="Hernandez B."/>
            <person name="Skinner E."/>
            <person name="Javaid M."/>
            <person name="Lee S."/>
            <person name="Li M."/>
            <person name="Ming W."/>
            <person name="Munidasa M."/>
            <person name="Muniz J."/>
            <person name="Nguyen L."/>
            <person name="Hughes D."/>
            <person name="Osuji N."/>
            <person name="Pu L.-L."/>
            <person name="Puazo M."/>
            <person name="Qu C."/>
            <person name="Quiroz J."/>
            <person name="Raj R."/>
            <person name="Weissenberger G."/>
            <person name="Xin Y."/>
            <person name="Zou X."/>
            <person name="Han Y."/>
            <person name="Worley K."/>
            <person name="Muzny D."/>
            <person name="Gibbs R."/>
        </authorList>
    </citation>
    <scope>NUCLEOTIDE SEQUENCE</scope>
    <source>
        <strain evidence="1">Sampled in the wild</strain>
    </source>
</reference>
<dbReference type="OrthoDB" id="2783063at2759"/>
<dbReference type="PANTHER" id="PTHR47481:SF31">
    <property type="entry name" value="OS01G0873500 PROTEIN"/>
    <property type="match status" value="1"/>
</dbReference>
<dbReference type="PANTHER" id="PTHR47481">
    <property type="match status" value="1"/>
</dbReference>
<evidence type="ECO:0000313" key="1">
    <source>
        <dbReference type="EMBL" id="KAG8239755.1"/>
    </source>
</evidence>
<protein>
    <recommendedName>
        <fullName evidence="3">Retrovirus-related Pol polyprotein from transposon TNT 1-94</fullName>
    </recommendedName>
</protein>
<dbReference type="EMBL" id="KZ309910">
    <property type="protein sequence ID" value="KAG8239755.1"/>
    <property type="molecule type" value="Genomic_DNA"/>
</dbReference>
<evidence type="ECO:0008006" key="3">
    <source>
        <dbReference type="Google" id="ProtNLM"/>
    </source>
</evidence>
<accession>A0A8K0KRN7</accession>
<sequence length="201" mass="22851">MQVEALLIKNDTWGYVSGEIPLPEEGTGTETLAAEARRKVWFVSDKKARSDLILSISPSELLQIRGCESSRDVWLKLESIYASKGPVRKVTLLKQLTLQHMEEGGDVREHMARFFDAVYKLAAMDVDINVDLLAIMLLYSLPWSYENYRCAIESRDKLPTVDKLKVKILEETDARKQANVLECGDAMVASRRRFKASRLKT</sequence>
<name>A0A8K0KRN7_LADFU</name>
<comment type="caution">
    <text evidence="1">The sequence shown here is derived from an EMBL/GenBank/DDBJ whole genome shotgun (WGS) entry which is preliminary data.</text>
</comment>
<evidence type="ECO:0000313" key="2">
    <source>
        <dbReference type="Proteomes" id="UP000792457"/>
    </source>
</evidence>
<keyword evidence="2" id="KW-1185">Reference proteome</keyword>
<dbReference type="Proteomes" id="UP000792457">
    <property type="component" value="Unassembled WGS sequence"/>
</dbReference>
<organism evidence="1 2">
    <name type="scientific">Ladona fulva</name>
    <name type="common">Scarce chaser dragonfly</name>
    <name type="synonym">Libellula fulva</name>
    <dbReference type="NCBI Taxonomy" id="123851"/>
    <lineage>
        <taxon>Eukaryota</taxon>
        <taxon>Metazoa</taxon>
        <taxon>Ecdysozoa</taxon>
        <taxon>Arthropoda</taxon>
        <taxon>Hexapoda</taxon>
        <taxon>Insecta</taxon>
        <taxon>Pterygota</taxon>
        <taxon>Palaeoptera</taxon>
        <taxon>Odonata</taxon>
        <taxon>Epiprocta</taxon>
        <taxon>Anisoptera</taxon>
        <taxon>Libelluloidea</taxon>
        <taxon>Libellulidae</taxon>
        <taxon>Ladona</taxon>
    </lineage>
</organism>
<gene>
    <name evidence="1" type="ORF">J437_LFUL019403</name>
</gene>
<proteinExistence type="predicted"/>